<evidence type="ECO:0000256" key="4">
    <source>
        <dbReference type="ARBA" id="ARBA00022833"/>
    </source>
</evidence>
<dbReference type="PROSITE" id="PS50157">
    <property type="entry name" value="ZINC_FINGER_C2H2_2"/>
    <property type="match status" value="4"/>
</dbReference>
<dbReference type="Pfam" id="PF00096">
    <property type="entry name" value="zf-C2H2"/>
    <property type="match status" value="3"/>
</dbReference>
<sequence>MYLCRLCLNKSELCFSLFSGNILDKIESLTSIKITKSDKLPQTCCETCMANVYSSYKFQQTVIEANNRLHKLSPADLELLKGTNAVQENPLKQEIDIKKEEQGSSDEYSYIEEHLDDSQDVKSSPSTASSSLEISDLVMLDYKNDECEGSTNYTTEFTLLENCEEIICKLSDSSTGKSTKIQQEPRLNTEELECLDCCVKFSSKRSLQLHMAKHRVDSCPFCNIIMRRDNLKKHIQIHSDSPEICEVCGKIAKNKESLRGHINYSHKKKAKIKCNECEKEFKSTHHYNTHVRNVHLGIRNHQCDICGKKFFSNYDLKKHISMTHKKARPYQCSYCGKGFSSPYARKTHIRQHTLETPYHCDICTAGFRQKVSLLSHIKSKHTTDKVAKEEIESID</sequence>
<keyword evidence="2" id="KW-0677">Repeat</keyword>
<dbReference type="PANTHER" id="PTHR24379:SF121">
    <property type="entry name" value="C2H2-TYPE DOMAIN-CONTAINING PROTEIN"/>
    <property type="match status" value="1"/>
</dbReference>
<dbReference type="SUPFAM" id="SSF57716">
    <property type="entry name" value="Glucocorticoid receptor-like (DNA-binding domain)"/>
    <property type="match status" value="1"/>
</dbReference>
<dbReference type="Gene3D" id="3.30.160.60">
    <property type="entry name" value="Classic Zinc Finger"/>
    <property type="match status" value="5"/>
</dbReference>
<accession>A0AAN7ZL35</accession>
<evidence type="ECO:0000256" key="5">
    <source>
        <dbReference type="PROSITE-ProRule" id="PRU00042"/>
    </source>
</evidence>
<proteinExistence type="predicted"/>
<dbReference type="FunFam" id="3.30.160.60:FF:000110">
    <property type="entry name" value="Zinc finger protein-like"/>
    <property type="match status" value="1"/>
</dbReference>
<dbReference type="EMBL" id="JAVRBK010000005">
    <property type="protein sequence ID" value="KAK5643253.1"/>
    <property type="molecule type" value="Genomic_DNA"/>
</dbReference>
<dbReference type="InterPro" id="IPR013087">
    <property type="entry name" value="Znf_C2H2_type"/>
</dbReference>
<reference evidence="9 10" key="1">
    <citation type="journal article" date="2024" name="Insects">
        <title>An Improved Chromosome-Level Genome Assembly of the Firefly Pyrocoelia pectoralis.</title>
        <authorList>
            <person name="Fu X."/>
            <person name="Meyer-Rochow V.B."/>
            <person name="Ballantyne L."/>
            <person name="Zhu X."/>
        </authorList>
    </citation>
    <scope>NUCLEOTIDE SEQUENCE [LARGE SCALE GENOMIC DNA]</scope>
    <source>
        <strain evidence="9">XCY_ONT2</strain>
    </source>
</reference>
<evidence type="ECO:0000259" key="8">
    <source>
        <dbReference type="PROSITE" id="PS51915"/>
    </source>
</evidence>
<dbReference type="SMART" id="SM00355">
    <property type="entry name" value="ZnF_C2H2"/>
    <property type="match status" value="7"/>
</dbReference>
<dbReference type="GO" id="GO:0008270">
    <property type="term" value="F:zinc ion binding"/>
    <property type="evidence" value="ECO:0007669"/>
    <property type="project" value="UniProtKB-UniRule"/>
</dbReference>
<dbReference type="InterPro" id="IPR036236">
    <property type="entry name" value="Znf_C2H2_sf"/>
</dbReference>
<keyword evidence="3 5" id="KW-0863">Zinc-finger</keyword>
<dbReference type="Pfam" id="PF07776">
    <property type="entry name" value="zf-AD"/>
    <property type="match status" value="1"/>
</dbReference>
<dbReference type="Proteomes" id="UP001329430">
    <property type="component" value="Chromosome 5"/>
</dbReference>
<comment type="caution">
    <text evidence="9">The sequence shown here is derived from an EMBL/GenBank/DDBJ whole genome shotgun (WGS) entry which is preliminary data.</text>
</comment>
<evidence type="ECO:0000256" key="1">
    <source>
        <dbReference type="ARBA" id="ARBA00022723"/>
    </source>
</evidence>
<organism evidence="9 10">
    <name type="scientific">Pyrocoelia pectoralis</name>
    <dbReference type="NCBI Taxonomy" id="417401"/>
    <lineage>
        <taxon>Eukaryota</taxon>
        <taxon>Metazoa</taxon>
        <taxon>Ecdysozoa</taxon>
        <taxon>Arthropoda</taxon>
        <taxon>Hexapoda</taxon>
        <taxon>Insecta</taxon>
        <taxon>Pterygota</taxon>
        <taxon>Neoptera</taxon>
        <taxon>Endopterygota</taxon>
        <taxon>Coleoptera</taxon>
        <taxon>Polyphaga</taxon>
        <taxon>Elateriformia</taxon>
        <taxon>Elateroidea</taxon>
        <taxon>Lampyridae</taxon>
        <taxon>Lampyrinae</taxon>
        <taxon>Pyrocoelia</taxon>
    </lineage>
</organism>
<gene>
    <name evidence="9" type="ORF">RI129_007098</name>
</gene>
<evidence type="ECO:0000256" key="6">
    <source>
        <dbReference type="PROSITE-ProRule" id="PRU01263"/>
    </source>
</evidence>
<name>A0AAN7ZL35_9COLE</name>
<feature type="binding site" evidence="6">
    <location>
        <position position="4"/>
    </location>
    <ligand>
        <name>Zn(2+)</name>
        <dbReference type="ChEBI" id="CHEBI:29105"/>
    </ligand>
</feature>
<dbReference type="Gene3D" id="3.40.1800.20">
    <property type="match status" value="1"/>
</dbReference>
<dbReference type="SUPFAM" id="SSF57667">
    <property type="entry name" value="beta-beta-alpha zinc fingers"/>
    <property type="match status" value="3"/>
</dbReference>
<keyword evidence="4 6" id="KW-0862">Zinc</keyword>
<feature type="domain" description="ZAD" evidence="8">
    <location>
        <begin position="2"/>
        <end position="72"/>
    </location>
</feature>
<protein>
    <recommendedName>
        <fullName evidence="11">Zinc finger protein</fullName>
    </recommendedName>
</protein>
<feature type="domain" description="C2H2-type" evidence="7">
    <location>
        <begin position="358"/>
        <end position="386"/>
    </location>
</feature>
<dbReference type="AlphaFoldDB" id="A0AAN7ZL35"/>
<feature type="domain" description="C2H2-type" evidence="7">
    <location>
        <begin position="272"/>
        <end position="300"/>
    </location>
</feature>
<evidence type="ECO:0000313" key="10">
    <source>
        <dbReference type="Proteomes" id="UP001329430"/>
    </source>
</evidence>
<keyword evidence="1 6" id="KW-0479">Metal-binding</keyword>
<feature type="binding site" evidence="6">
    <location>
        <position position="7"/>
    </location>
    <ligand>
        <name>Zn(2+)</name>
        <dbReference type="ChEBI" id="CHEBI:29105"/>
    </ligand>
</feature>
<feature type="binding site" evidence="6">
    <location>
        <position position="48"/>
    </location>
    <ligand>
        <name>Zn(2+)</name>
        <dbReference type="ChEBI" id="CHEBI:29105"/>
    </ligand>
</feature>
<dbReference type="PROSITE" id="PS51915">
    <property type="entry name" value="ZAD"/>
    <property type="match status" value="1"/>
</dbReference>
<evidence type="ECO:0000256" key="3">
    <source>
        <dbReference type="ARBA" id="ARBA00022771"/>
    </source>
</evidence>
<dbReference type="SMART" id="SM00868">
    <property type="entry name" value="zf-AD"/>
    <property type="match status" value="1"/>
</dbReference>
<evidence type="ECO:0000256" key="2">
    <source>
        <dbReference type="ARBA" id="ARBA00022737"/>
    </source>
</evidence>
<evidence type="ECO:0000259" key="7">
    <source>
        <dbReference type="PROSITE" id="PS50157"/>
    </source>
</evidence>
<dbReference type="InterPro" id="IPR012934">
    <property type="entry name" value="Znf_AD"/>
</dbReference>
<keyword evidence="10" id="KW-1185">Reference proteome</keyword>
<dbReference type="PROSITE" id="PS00028">
    <property type="entry name" value="ZINC_FINGER_C2H2_1"/>
    <property type="match status" value="5"/>
</dbReference>
<evidence type="ECO:0000313" key="9">
    <source>
        <dbReference type="EMBL" id="KAK5643253.1"/>
    </source>
</evidence>
<evidence type="ECO:0008006" key="11">
    <source>
        <dbReference type="Google" id="ProtNLM"/>
    </source>
</evidence>
<dbReference type="PANTHER" id="PTHR24379">
    <property type="entry name" value="KRAB AND ZINC FINGER DOMAIN-CONTAINING"/>
    <property type="match status" value="1"/>
</dbReference>
<feature type="domain" description="C2H2-type" evidence="7">
    <location>
        <begin position="330"/>
        <end position="357"/>
    </location>
</feature>
<feature type="domain" description="C2H2-type" evidence="7">
    <location>
        <begin position="301"/>
        <end position="329"/>
    </location>
</feature>
<dbReference type="GO" id="GO:0005634">
    <property type="term" value="C:nucleus"/>
    <property type="evidence" value="ECO:0007669"/>
    <property type="project" value="InterPro"/>
</dbReference>
<feature type="binding site" evidence="6">
    <location>
        <position position="45"/>
    </location>
    <ligand>
        <name>Zn(2+)</name>
        <dbReference type="ChEBI" id="CHEBI:29105"/>
    </ligand>
</feature>